<evidence type="ECO:0000259" key="2">
    <source>
        <dbReference type="PROSITE" id="PS50404"/>
    </source>
</evidence>
<evidence type="ECO:0000256" key="1">
    <source>
        <dbReference type="ARBA" id="ARBA00007409"/>
    </source>
</evidence>
<comment type="similarity">
    <text evidence="1">Belongs to the GST superfamily.</text>
</comment>
<dbReference type="Gene3D" id="1.20.1050.10">
    <property type="match status" value="1"/>
</dbReference>
<dbReference type="Gene3D" id="3.40.30.10">
    <property type="entry name" value="Glutaredoxin"/>
    <property type="match status" value="1"/>
</dbReference>
<dbReference type="SFLD" id="SFLDS00019">
    <property type="entry name" value="Glutathione_Transferase_(cytos"/>
    <property type="match status" value="1"/>
</dbReference>
<dbReference type="PANTHER" id="PTHR44051">
    <property type="entry name" value="GLUTATHIONE S-TRANSFERASE-RELATED"/>
    <property type="match status" value="1"/>
</dbReference>
<name>A0AA39ZUM9_9PEZI</name>
<evidence type="ECO:0000313" key="5">
    <source>
        <dbReference type="Proteomes" id="UP001172101"/>
    </source>
</evidence>
<gene>
    <name evidence="4" type="ORF">B0T26DRAFT_733734</name>
</gene>
<protein>
    <submittedName>
        <fullName evidence="4">Glutathione S-transferase</fullName>
    </submittedName>
</protein>
<dbReference type="EMBL" id="JAUIRO010000008">
    <property type="protein sequence ID" value="KAK0704041.1"/>
    <property type="molecule type" value="Genomic_DNA"/>
</dbReference>
<evidence type="ECO:0000313" key="4">
    <source>
        <dbReference type="EMBL" id="KAK0704041.1"/>
    </source>
</evidence>
<dbReference type="PROSITE" id="PS50405">
    <property type="entry name" value="GST_CTER"/>
    <property type="match status" value="1"/>
</dbReference>
<feature type="domain" description="GST N-terminal" evidence="2">
    <location>
        <begin position="12"/>
        <end position="103"/>
    </location>
</feature>
<dbReference type="InterPro" id="IPR004045">
    <property type="entry name" value="Glutathione_S-Trfase_N"/>
</dbReference>
<dbReference type="GeneID" id="85326432"/>
<proteinExistence type="inferred from homology"/>
<evidence type="ECO:0000259" key="3">
    <source>
        <dbReference type="PROSITE" id="PS50405"/>
    </source>
</evidence>
<dbReference type="InterPro" id="IPR036282">
    <property type="entry name" value="Glutathione-S-Trfase_C_sf"/>
</dbReference>
<dbReference type="PANTHER" id="PTHR44051:SF9">
    <property type="entry name" value="GLUTATHIONE S-TRANSFERASE 1"/>
    <property type="match status" value="1"/>
</dbReference>
<dbReference type="RefSeq" id="XP_060290900.1">
    <property type="nucleotide sequence ID" value="XM_060443162.1"/>
</dbReference>
<dbReference type="SFLD" id="SFLDG00358">
    <property type="entry name" value="Main_(cytGST)"/>
    <property type="match status" value="1"/>
</dbReference>
<keyword evidence="5" id="KW-1185">Reference proteome</keyword>
<dbReference type="CDD" id="cd03046">
    <property type="entry name" value="GST_N_GTT1_like"/>
    <property type="match status" value="1"/>
</dbReference>
<sequence length="276" mass="30234">MAPNNDASQAKQPEIKVYWLNDSRAERAVWLLEELGLTYSVEIFHRNSETNMAPPELERIHPLGKAPVVTVTPASANGPAAPIVLAESAFIAEYLVEHFGAASHLAPPRYHPGITAGTPAAVGSETESWMRYRYFMNYVEGSLMSPLTLALVLGIFKSPKVPFFVRPVTGFVADKILWGFVYPNVFRHLAFLESQLATAPDGGPYLCGAHLTAADIMLGYPLSRARGAFADLDMGGGRGKVRDSFPKLWAYVDRLMAEPGLKRSLARMEEAEAAKK</sequence>
<dbReference type="InterPro" id="IPR010987">
    <property type="entry name" value="Glutathione-S-Trfase_C-like"/>
</dbReference>
<dbReference type="SUPFAM" id="SSF47616">
    <property type="entry name" value="GST C-terminal domain-like"/>
    <property type="match status" value="1"/>
</dbReference>
<dbReference type="Pfam" id="PF13410">
    <property type="entry name" value="GST_C_2"/>
    <property type="match status" value="1"/>
</dbReference>
<dbReference type="AlphaFoldDB" id="A0AA39ZUM9"/>
<dbReference type="InterPro" id="IPR040079">
    <property type="entry name" value="Glutathione_S-Trfase"/>
</dbReference>
<dbReference type="Proteomes" id="UP001172101">
    <property type="component" value="Unassembled WGS sequence"/>
</dbReference>
<dbReference type="Pfam" id="PF13409">
    <property type="entry name" value="GST_N_2"/>
    <property type="match status" value="1"/>
</dbReference>
<reference evidence="4" key="1">
    <citation type="submission" date="2023-06" db="EMBL/GenBank/DDBJ databases">
        <title>Genome-scale phylogeny and comparative genomics of the fungal order Sordariales.</title>
        <authorList>
            <consortium name="Lawrence Berkeley National Laboratory"/>
            <person name="Hensen N."/>
            <person name="Bonometti L."/>
            <person name="Westerberg I."/>
            <person name="Brannstrom I.O."/>
            <person name="Guillou S."/>
            <person name="Cros-Aarteil S."/>
            <person name="Calhoun S."/>
            <person name="Haridas S."/>
            <person name="Kuo A."/>
            <person name="Mondo S."/>
            <person name="Pangilinan J."/>
            <person name="Riley R."/>
            <person name="LaButti K."/>
            <person name="Andreopoulos B."/>
            <person name="Lipzen A."/>
            <person name="Chen C."/>
            <person name="Yanf M."/>
            <person name="Daum C."/>
            <person name="Ng V."/>
            <person name="Clum A."/>
            <person name="Steindorff A."/>
            <person name="Ohm R."/>
            <person name="Martin F."/>
            <person name="Silar P."/>
            <person name="Natvig D."/>
            <person name="Lalanne C."/>
            <person name="Gautier V."/>
            <person name="Ament-velasquez S.L."/>
            <person name="Kruys A."/>
            <person name="Hutchinson M.I."/>
            <person name="Powell A.J."/>
            <person name="Barry K."/>
            <person name="Miller A.N."/>
            <person name="Grigoriev I.V."/>
            <person name="Debuchy R."/>
            <person name="Gladieux P."/>
            <person name="Thoren M.H."/>
            <person name="Johannesson H."/>
        </authorList>
    </citation>
    <scope>NUCLEOTIDE SEQUENCE</scope>
    <source>
        <strain evidence="4">SMH2392-1A</strain>
    </source>
</reference>
<organism evidence="4 5">
    <name type="scientific">Lasiosphaeria miniovina</name>
    <dbReference type="NCBI Taxonomy" id="1954250"/>
    <lineage>
        <taxon>Eukaryota</taxon>
        <taxon>Fungi</taxon>
        <taxon>Dikarya</taxon>
        <taxon>Ascomycota</taxon>
        <taxon>Pezizomycotina</taxon>
        <taxon>Sordariomycetes</taxon>
        <taxon>Sordariomycetidae</taxon>
        <taxon>Sordariales</taxon>
        <taxon>Lasiosphaeriaceae</taxon>
        <taxon>Lasiosphaeria</taxon>
    </lineage>
</organism>
<dbReference type="InterPro" id="IPR036249">
    <property type="entry name" value="Thioredoxin-like_sf"/>
</dbReference>
<accession>A0AA39ZUM9</accession>
<comment type="caution">
    <text evidence="4">The sequence shown here is derived from an EMBL/GenBank/DDBJ whole genome shotgun (WGS) entry which is preliminary data.</text>
</comment>
<feature type="domain" description="GST C-terminal" evidence="3">
    <location>
        <begin position="125"/>
        <end position="276"/>
    </location>
</feature>
<dbReference type="PROSITE" id="PS50404">
    <property type="entry name" value="GST_NTER"/>
    <property type="match status" value="1"/>
</dbReference>
<dbReference type="SUPFAM" id="SSF52833">
    <property type="entry name" value="Thioredoxin-like"/>
    <property type="match status" value="1"/>
</dbReference>